<sequence>MMTTACFSSKLSPSLTSGAVATGVLPDGRWWPQSRQKAADEFPNGIRHLPHEVIGVCNEPLTTTVDLERVELADASDIAKGDGCPNDAPDNETIAKWTVVASHASATPWTSSSKANSVSVRASRLLTA</sequence>
<gene>
    <name evidence="1" type="ORF">GN244_ATG16387</name>
    <name evidence="2" type="ORF">GN958_ATG04370</name>
</gene>
<dbReference type="EMBL" id="WSZM01000542">
    <property type="protein sequence ID" value="KAF4031746.1"/>
    <property type="molecule type" value="Genomic_DNA"/>
</dbReference>
<dbReference type="AlphaFoldDB" id="A0A833WMG3"/>
<organism evidence="1 3">
    <name type="scientific">Phytophthora infestans</name>
    <name type="common">Potato late blight agent</name>
    <name type="synonym">Botrytis infestans</name>
    <dbReference type="NCBI Taxonomy" id="4787"/>
    <lineage>
        <taxon>Eukaryota</taxon>
        <taxon>Sar</taxon>
        <taxon>Stramenopiles</taxon>
        <taxon>Oomycota</taxon>
        <taxon>Peronosporomycetes</taxon>
        <taxon>Peronosporales</taxon>
        <taxon>Peronosporaceae</taxon>
        <taxon>Phytophthora</taxon>
    </lineage>
</organism>
<reference evidence="1" key="1">
    <citation type="submission" date="2020-04" db="EMBL/GenBank/DDBJ databases">
        <title>Hybrid Assembly of Korean Phytophthora infestans isolates.</title>
        <authorList>
            <person name="Prokchorchik M."/>
            <person name="Lee Y."/>
            <person name="Seo J."/>
            <person name="Cho J.-H."/>
            <person name="Park Y.-E."/>
            <person name="Jang D.-C."/>
            <person name="Im J.-S."/>
            <person name="Choi J.-G."/>
            <person name="Park H.-J."/>
            <person name="Lee G.-B."/>
            <person name="Lee Y.-G."/>
            <person name="Hong S.-Y."/>
            <person name="Cho K."/>
            <person name="Sohn K.H."/>
        </authorList>
    </citation>
    <scope>NUCLEOTIDE SEQUENCE</scope>
    <source>
        <strain evidence="1">KR_1_A1</strain>
        <strain evidence="2">KR_2_A2</strain>
    </source>
</reference>
<dbReference type="Proteomes" id="UP000704712">
    <property type="component" value="Unassembled WGS sequence"/>
</dbReference>
<evidence type="ECO:0000313" key="2">
    <source>
        <dbReference type="EMBL" id="KAF4146441.1"/>
    </source>
</evidence>
<dbReference type="EMBL" id="JAACNO010000614">
    <property type="protein sequence ID" value="KAF4146441.1"/>
    <property type="molecule type" value="Genomic_DNA"/>
</dbReference>
<name>A0A833WMG3_PHYIN</name>
<comment type="caution">
    <text evidence="1">The sequence shown here is derived from an EMBL/GenBank/DDBJ whole genome shotgun (WGS) entry which is preliminary data.</text>
</comment>
<protein>
    <submittedName>
        <fullName evidence="1">Uncharacterized protein</fullName>
    </submittedName>
</protein>
<accession>A0A833WMG3</accession>
<evidence type="ECO:0000313" key="1">
    <source>
        <dbReference type="EMBL" id="KAF4031746.1"/>
    </source>
</evidence>
<keyword evidence="3" id="KW-1185">Reference proteome</keyword>
<proteinExistence type="predicted"/>
<dbReference type="Proteomes" id="UP000602510">
    <property type="component" value="Unassembled WGS sequence"/>
</dbReference>
<evidence type="ECO:0000313" key="3">
    <source>
        <dbReference type="Proteomes" id="UP000602510"/>
    </source>
</evidence>